<gene>
    <name evidence="1" type="ORF">AaeL_AAEL001319</name>
</gene>
<accession>Q17LN8</accession>
<protein>
    <submittedName>
        <fullName evidence="1">AAEL001319-PA</fullName>
    </submittedName>
</protein>
<dbReference type="AlphaFoldDB" id="Q17LN8"/>
<dbReference type="Proteomes" id="UP000682892">
    <property type="component" value="Unassembled WGS sequence"/>
</dbReference>
<dbReference type="PhylomeDB" id="Q17LN8"/>
<name>Q17LN8_AEDAE</name>
<dbReference type="HOGENOM" id="CLU_103068_0_0_1"/>
<dbReference type="eggNOG" id="ENOG502STME">
    <property type="taxonomic scope" value="Eukaryota"/>
</dbReference>
<reference evidence="1" key="3">
    <citation type="submission" date="2012-09" db="EMBL/GenBank/DDBJ databases">
        <authorList>
            <consortium name="VectorBase"/>
        </authorList>
    </citation>
    <scope>NUCLEOTIDE SEQUENCE</scope>
    <source>
        <strain evidence="1">Liverpool</strain>
    </source>
</reference>
<sequence length="235" mass="25360">MSSPPSSKHFLSSIVKLHGGRQYRMLFSTESVQRNCEDGEIVQRLHNHQPLLNRLTPRTTISKPLFPKNSRPLPFLHRTQIVGSVLLLASAASASYWHYVPADTPEVAAAKAEHFAAHQKARGLVGAGPIDTPEVQHAKAQHFAAHAAARAGHPVAPVAVPAWHAAPAWHGAGAWHGPQHIPVIHNGVPVETPEVQHAKAAHLAALHAAGSGAHWGASAHYEDDGSYKPEYDNYH</sequence>
<dbReference type="EMBL" id="CH477214">
    <property type="protein sequence ID" value="EAT47573.1"/>
    <property type="molecule type" value="Genomic_DNA"/>
</dbReference>
<reference evidence="1" key="2">
    <citation type="journal article" date="2007" name="Science">
        <title>Genome sequence of Aedes aegypti, a major arbovirus vector.</title>
        <authorList>
            <person name="Nene V."/>
            <person name="Wortman J.R."/>
            <person name="Lawson D."/>
            <person name="Haas B."/>
            <person name="Kodira C."/>
            <person name="Tu Z.J."/>
            <person name="Loftus B."/>
            <person name="Xi Z."/>
            <person name="Megy K."/>
            <person name="Grabherr M."/>
            <person name="Ren Q."/>
            <person name="Zdobnov E.M."/>
            <person name="Lobo N.F."/>
            <person name="Campbell K.S."/>
            <person name="Brown S.E."/>
            <person name="Bonaldo M.F."/>
            <person name="Zhu J."/>
            <person name="Sinkins S.P."/>
            <person name="Hogenkamp D.G."/>
            <person name="Amedeo P."/>
            <person name="Arensburger P."/>
            <person name="Atkinson P.W."/>
            <person name="Bidwell S."/>
            <person name="Biedler J."/>
            <person name="Birney E."/>
            <person name="Bruggner R.V."/>
            <person name="Costas J."/>
            <person name="Coy M.R."/>
            <person name="Crabtree J."/>
            <person name="Crawford M."/>
            <person name="Debruyn B."/>
            <person name="Decaprio D."/>
            <person name="Eiglmeier K."/>
            <person name="Eisenstadt E."/>
            <person name="El-Dorry H."/>
            <person name="Gelbart W.M."/>
            <person name="Gomes S.L."/>
            <person name="Hammond M."/>
            <person name="Hannick L.I."/>
            <person name="Hogan J.R."/>
            <person name="Holmes M.H."/>
            <person name="Jaffe D."/>
            <person name="Johnston J.S."/>
            <person name="Kennedy R.C."/>
            <person name="Koo H."/>
            <person name="Kravitz S."/>
            <person name="Kriventseva E.V."/>
            <person name="Kulp D."/>
            <person name="Labutti K."/>
            <person name="Lee E."/>
            <person name="Li S."/>
            <person name="Lovin D.D."/>
            <person name="Mao C."/>
            <person name="Mauceli E."/>
            <person name="Menck C.F."/>
            <person name="Miller J.R."/>
            <person name="Montgomery P."/>
            <person name="Mori A."/>
            <person name="Nascimento A.L."/>
            <person name="Naveira H.F."/>
            <person name="Nusbaum C."/>
            <person name="O'leary S."/>
            <person name="Orvis J."/>
            <person name="Pertea M."/>
            <person name="Quesneville H."/>
            <person name="Reidenbach K.R."/>
            <person name="Rogers Y.H."/>
            <person name="Roth C.W."/>
            <person name="Schneider J.R."/>
            <person name="Schatz M."/>
            <person name="Shumway M."/>
            <person name="Stanke M."/>
            <person name="Stinson E.O."/>
            <person name="Tubio J.M."/>
            <person name="Vanzee J.P."/>
            <person name="Verjovski-Almeida S."/>
            <person name="Werner D."/>
            <person name="White O."/>
            <person name="Wyder S."/>
            <person name="Zeng Q."/>
            <person name="Zhao Q."/>
            <person name="Zhao Y."/>
            <person name="Hill C.A."/>
            <person name="Raikhel A.S."/>
            <person name="Soares M.B."/>
            <person name="Knudson D.L."/>
            <person name="Lee N.H."/>
            <person name="Galagan J."/>
            <person name="Salzberg S.L."/>
            <person name="Paulsen I.T."/>
            <person name="Dimopoulos G."/>
            <person name="Collins F.H."/>
            <person name="Birren B."/>
            <person name="Fraser-Liggett C.M."/>
            <person name="Severson D.W."/>
        </authorList>
    </citation>
    <scope>NUCLEOTIDE SEQUENCE [LARGE SCALE GENOMIC DNA]</scope>
    <source>
        <strain evidence="1">Liverpool</strain>
    </source>
</reference>
<reference evidence="1" key="1">
    <citation type="submission" date="2005-10" db="EMBL/GenBank/DDBJ databases">
        <authorList>
            <person name="Loftus B.J."/>
            <person name="Nene V.M."/>
            <person name="Hannick L.I."/>
            <person name="Bidwell S."/>
            <person name="Haas B."/>
            <person name="Amedeo P."/>
            <person name="Orvis J."/>
            <person name="Wortman J.R."/>
            <person name="White O.R."/>
            <person name="Salzberg S."/>
            <person name="Shumway M."/>
            <person name="Koo H."/>
            <person name="Zhao Y."/>
            <person name="Holmes M."/>
            <person name="Miller J."/>
            <person name="Schatz M."/>
            <person name="Pop M."/>
            <person name="Pai G."/>
            <person name="Utterback T."/>
            <person name="Rogers Y.-H."/>
            <person name="Kravitz S."/>
            <person name="Fraser C.M."/>
        </authorList>
    </citation>
    <scope>NUCLEOTIDE SEQUENCE</scope>
    <source>
        <strain evidence="1">Liverpool</strain>
    </source>
</reference>
<dbReference type="OMA" id="ASAHYWH"/>
<dbReference type="VEuPathDB" id="VectorBase:AAEL001319"/>
<proteinExistence type="predicted"/>
<evidence type="ECO:0000313" key="2">
    <source>
        <dbReference type="Proteomes" id="UP000682892"/>
    </source>
</evidence>
<evidence type="ECO:0000313" key="1">
    <source>
        <dbReference type="EMBL" id="EAT47573.1"/>
    </source>
</evidence>
<organism evidence="1 2">
    <name type="scientific">Aedes aegypti</name>
    <name type="common">Yellowfever mosquito</name>
    <name type="synonym">Culex aegypti</name>
    <dbReference type="NCBI Taxonomy" id="7159"/>
    <lineage>
        <taxon>Eukaryota</taxon>
        <taxon>Metazoa</taxon>
        <taxon>Ecdysozoa</taxon>
        <taxon>Arthropoda</taxon>
        <taxon>Hexapoda</taxon>
        <taxon>Insecta</taxon>
        <taxon>Pterygota</taxon>
        <taxon>Neoptera</taxon>
        <taxon>Endopterygota</taxon>
        <taxon>Diptera</taxon>
        <taxon>Nematocera</taxon>
        <taxon>Culicoidea</taxon>
        <taxon>Culicidae</taxon>
        <taxon>Culicinae</taxon>
        <taxon>Aedini</taxon>
        <taxon>Aedes</taxon>
        <taxon>Stegomyia</taxon>
    </lineage>
</organism>
<dbReference type="STRING" id="7159.Q17LN8"/>
<dbReference type="PaxDb" id="7159-AAEL001319-PA"/>